<evidence type="ECO:0000313" key="5">
    <source>
        <dbReference type="EMBL" id="GEL11109.1"/>
    </source>
</evidence>
<dbReference type="InterPro" id="IPR012480">
    <property type="entry name" value="Hepar_II_III_C"/>
</dbReference>
<accession>A0A1B9DGW2</accession>
<proteinExistence type="predicted"/>
<protein>
    <recommendedName>
        <fullName evidence="9">Heparinase II/III-like protein</fullName>
    </recommendedName>
</protein>
<dbReference type="Pfam" id="PF26374">
    <property type="entry name" value="Ulvan_lyaseC"/>
    <property type="match status" value="1"/>
</dbReference>
<dbReference type="EMBL" id="LVEO01000029">
    <property type="protein sequence ID" value="OCB68918.1"/>
    <property type="molecule type" value="Genomic_DNA"/>
</dbReference>
<evidence type="ECO:0000256" key="1">
    <source>
        <dbReference type="ARBA" id="ARBA00004196"/>
    </source>
</evidence>
<feature type="domain" description="Heparinase II/III-like C-terminal" evidence="2">
    <location>
        <begin position="483"/>
        <end position="574"/>
    </location>
</feature>
<sequence length="932" mass="105693">MIDMQNKILVLLFLLFSISNVKSQNLPVPQNIGTQHPRVFGKDMSLEQVKELVQKEDWAAAIIAKTQNNVVPYLKHYKTDKTWLVSRLQMYWKTKSTQVYINGGKYDHADGEAPVPTVKFIGGRGTPSSYKTPKLEDIKPYMDDPRGLYLQNSTTNVWEWGPIAATSGITNAINRQILSIARDAAFLYWYTGKEEYANLAYSVLDTYLKGVYYLNEPIDLSHGHHQTLVSYIQFEVIQDHILNEITQCYDFLHDFIRDKNPESLTIYDATLQKWADLQIKNGVSFNNWNLLEAAHISHIALILENNSAYKNGKGAQYYLDQIMNQTSTRQWSMNKLMDYGYDKKTGVWNESPGYSMNVLSDFISFAEFYDRNFNIDLLKEMPILKQAVKSSAQYLYPNKYMVSFGDGHYNKLRKEPMLYLIENAKKYGKKDDEEYFTKMYQTIYSDEAREGKFIGKSIQDLFAEKPLQFDTNIKAAPLIDFTTPLFHVPHASWLVQRQGEGDSALMISQIGSLGNHMHSNGIAMELYGKGLPLAPEMGHGSSYFSIEYAEYYTQFPAHNTVIVNGKSKYPEMKSNHAFSLNAAYPKSGVKEGVFSGITFSDVSFLEPETYSNQRRVMGIVKDTIGEGYYIDIFRSTQKEGNNIKNEYFFHNLGQNLELTATNGTSLDLKSTSKLAFGDGDLMAYDYMWDKKSIETAQDFKGRFNLKLQDKTVNMNLWFQGQSDREVFSVLSPKSTALSHGLLSDDINNNPIPTLVVRQNGEAWNRPFVAVYEPALNNETNIQSVDYFGKNEFVGIHVTNKSGKEDFIFSNTSTNEKMNFNSFSVMGTYGIISKKANDFTLFLGNGKNISNGNYTLDLGNEVASAVLKSENGLLYFSSDAALTLSVVVEGKINSGILTDAAGTKYNGIYNKKEKTLSFKLPALLYQRVIIDMK</sequence>
<dbReference type="GO" id="GO:0016829">
    <property type="term" value="F:lyase activity"/>
    <property type="evidence" value="ECO:0007669"/>
    <property type="project" value="InterPro"/>
</dbReference>
<evidence type="ECO:0000313" key="7">
    <source>
        <dbReference type="Proteomes" id="UP000093226"/>
    </source>
</evidence>
<dbReference type="Pfam" id="PF26377">
    <property type="entry name" value="Ulvan_lyase_2nd"/>
    <property type="match status" value="1"/>
</dbReference>
<dbReference type="InterPro" id="IPR058848">
    <property type="entry name" value="Ulvan_lyase_C"/>
</dbReference>
<organism evidence="6 7">
    <name type="scientific">Flavobacterium glycines</name>
    <dbReference type="NCBI Taxonomy" id="551990"/>
    <lineage>
        <taxon>Bacteria</taxon>
        <taxon>Pseudomonadati</taxon>
        <taxon>Bacteroidota</taxon>
        <taxon>Flavobacteriia</taxon>
        <taxon>Flavobacteriales</taxon>
        <taxon>Flavobacteriaceae</taxon>
        <taxon>Flavobacterium</taxon>
    </lineage>
</organism>
<dbReference type="Pfam" id="PF07940">
    <property type="entry name" value="Hepar_II_III_C"/>
    <property type="match status" value="1"/>
</dbReference>
<name>A0A1B9DGW2_9FLAO</name>
<dbReference type="Gene3D" id="2.70.98.70">
    <property type="match status" value="1"/>
</dbReference>
<reference evidence="5 8" key="3">
    <citation type="submission" date="2019-07" db="EMBL/GenBank/DDBJ databases">
        <title>Whole genome shotgun sequence of Flavobacterium glycines NBRC 105008.</title>
        <authorList>
            <person name="Hosoyama A."/>
            <person name="Uohara A."/>
            <person name="Ohji S."/>
            <person name="Ichikawa N."/>
        </authorList>
    </citation>
    <scope>NUCLEOTIDE SEQUENCE [LARGE SCALE GENOMIC DNA]</scope>
    <source>
        <strain evidence="5 8">NBRC 105008</strain>
    </source>
</reference>
<dbReference type="STRING" id="551990.SAMN05192550_1808"/>
<comment type="caution">
    <text evidence="6">The sequence shown here is derived from an EMBL/GenBank/DDBJ whole genome shotgun (WGS) entry which is preliminary data.</text>
</comment>
<reference evidence="6" key="2">
    <citation type="submission" date="2016-03" db="EMBL/GenBank/DDBJ databases">
        <authorList>
            <person name="Ploux O."/>
        </authorList>
    </citation>
    <scope>NUCLEOTIDE SEQUENCE</scope>
    <source>
        <strain evidence="6">NBRC 105008</strain>
    </source>
</reference>
<feature type="domain" description="Endo-acting ulvan lyase C-terminal" evidence="3">
    <location>
        <begin position="781"/>
        <end position="861"/>
    </location>
</feature>
<dbReference type="EMBL" id="BJVF01000002">
    <property type="protein sequence ID" value="GEL11109.1"/>
    <property type="molecule type" value="Genomic_DNA"/>
</dbReference>
<gene>
    <name evidence="6" type="ORF">FBGL_15180</name>
    <name evidence="5" type="ORF">FGL01_18480</name>
</gene>
<evidence type="ECO:0000259" key="4">
    <source>
        <dbReference type="Pfam" id="PF26377"/>
    </source>
</evidence>
<dbReference type="InterPro" id="IPR058849">
    <property type="entry name" value="Ulvan_lyase_2nd"/>
</dbReference>
<evidence type="ECO:0000259" key="3">
    <source>
        <dbReference type="Pfam" id="PF26374"/>
    </source>
</evidence>
<dbReference type="Proteomes" id="UP000093226">
    <property type="component" value="Unassembled WGS sequence"/>
</dbReference>
<dbReference type="AlphaFoldDB" id="A0A1B9DGW2"/>
<dbReference type="Proteomes" id="UP000321579">
    <property type="component" value="Unassembled WGS sequence"/>
</dbReference>
<reference evidence="7" key="1">
    <citation type="submission" date="2016-03" db="EMBL/GenBank/DDBJ databases">
        <title>Draft genome sequence of Paenibacillus glacialis DSM 22343.</title>
        <authorList>
            <person name="Shin S.-K."/>
            <person name="Yi H."/>
        </authorList>
    </citation>
    <scope>NUCLEOTIDE SEQUENCE [LARGE SCALE GENOMIC DNA]</scope>
    <source>
        <strain evidence="7">NBRC 105008</strain>
    </source>
</reference>
<dbReference type="Gene3D" id="1.50.10.100">
    <property type="entry name" value="Chondroitin AC/alginate lyase"/>
    <property type="match status" value="1"/>
</dbReference>
<dbReference type="OrthoDB" id="8732671at2"/>
<evidence type="ECO:0008006" key="9">
    <source>
        <dbReference type="Google" id="ProtNLM"/>
    </source>
</evidence>
<feature type="domain" description="Endo-acting ulvan lyase 2nd" evidence="4">
    <location>
        <begin position="345"/>
        <end position="475"/>
    </location>
</feature>
<evidence type="ECO:0000313" key="6">
    <source>
        <dbReference type="EMBL" id="OCB68918.1"/>
    </source>
</evidence>
<dbReference type="SUPFAM" id="SSF48230">
    <property type="entry name" value="Chondroitin AC/alginate lyase"/>
    <property type="match status" value="1"/>
</dbReference>
<evidence type="ECO:0000259" key="2">
    <source>
        <dbReference type="Pfam" id="PF07940"/>
    </source>
</evidence>
<evidence type="ECO:0000313" key="8">
    <source>
        <dbReference type="Proteomes" id="UP000321579"/>
    </source>
</evidence>
<dbReference type="InterPro" id="IPR008929">
    <property type="entry name" value="Chondroitin_lyas"/>
</dbReference>
<dbReference type="GO" id="GO:0030313">
    <property type="term" value="C:cell envelope"/>
    <property type="evidence" value="ECO:0007669"/>
    <property type="project" value="UniProtKB-SubCell"/>
</dbReference>
<comment type="subcellular location">
    <subcellularLocation>
        <location evidence="1">Cell envelope</location>
    </subcellularLocation>
</comment>